<keyword evidence="6" id="KW-1133">Transmembrane helix</keyword>
<evidence type="ECO:0000313" key="11">
    <source>
        <dbReference type="Proteomes" id="UP000006671"/>
    </source>
</evidence>
<evidence type="ECO:0000256" key="1">
    <source>
        <dbReference type="ARBA" id="ARBA00004141"/>
    </source>
</evidence>
<comment type="similarity">
    <text evidence="2 9">Belongs to the mitochondrial carrier (TC 2.A.29) family.</text>
</comment>
<dbReference type="SUPFAM" id="SSF103506">
    <property type="entry name" value="Mitochondrial carrier"/>
    <property type="match status" value="1"/>
</dbReference>
<dbReference type="Pfam" id="PF00153">
    <property type="entry name" value="Mito_carr"/>
    <property type="match status" value="2"/>
</dbReference>
<dbReference type="GO" id="GO:0016020">
    <property type="term" value="C:membrane"/>
    <property type="evidence" value="ECO:0007669"/>
    <property type="project" value="UniProtKB-SubCell"/>
</dbReference>
<dbReference type="AlphaFoldDB" id="D2VJK0"/>
<dbReference type="InParanoid" id="D2VJK0"/>
<dbReference type="GeneID" id="8852106"/>
<evidence type="ECO:0000256" key="3">
    <source>
        <dbReference type="ARBA" id="ARBA00022448"/>
    </source>
</evidence>
<dbReference type="PANTHER" id="PTHR45618">
    <property type="entry name" value="MITOCHONDRIAL DICARBOXYLATE CARRIER-RELATED"/>
    <property type="match status" value="1"/>
</dbReference>
<keyword evidence="7 8" id="KW-0472">Membrane</keyword>
<dbReference type="KEGG" id="ngr:NAEGRDRAFT_69066"/>
<dbReference type="EMBL" id="GG738876">
    <property type="protein sequence ID" value="EFC42959.1"/>
    <property type="molecule type" value="Genomic_DNA"/>
</dbReference>
<keyword evidence="3 9" id="KW-0813">Transport</keyword>
<dbReference type="Gene3D" id="1.50.40.10">
    <property type="entry name" value="Mitochondrial carrier domain"/>
    <property type="match status" value="1"/>
</dbReference>
<keyword evidence="5" id="KW-0677">Repeat</keyword>
<evidence type="ECO:0000256" key="2">
    <source>
        <dbReference type="ARBA" id="ARBA00006375"/>
    </source>
</evidence>
<proteinExistence type="inferred from homology"/>
<evidence type="ECO:0000256" key="6">
    <source>
        <dbReference type="ARBA" id="ARBA00022989"/>
    </source>
</evidence>
<dbReference type="OMA" id="TTRFGAY"/>
<evidence type="ECO:0000256" key="7">
    <source>
        <dbReference type="ARBA" id="ARBA00023136"/>
    </source>
</evidence>
<evidence type="ECO:0000256" key="9">
    <source>
        <dbReference type="RuleBase" id="RU000488"/>
    </source>
</evidence>
<dbReference type="RefSeq" id="XP_002675703.1">
    <property type="nucleotide sequence ID" value="XM_002675657.1"/>
</dbReference>
<evidence type="ECO:0000313" key="10">
    <source>
        <dbReference type="EMBL" id="EFC42959.1"/>
    </source>
</evidence>
<feature type="repeat" description="Solcar" evidence="8">
    <location>
        <begin position="59"/>
        <end position="150"/>
    </location>
</feature>
<dbReference type="VEuPathDB" id="AmoebaDB:NAEGRDRAFT_69066"/>
<organism evidence="11">
    <name type="scientific">Naegleria gruberi</name>
    <name type="common">Amoeba</name>
    <dbReference type="NCBI Taxonomy" id="5762"/>
    <lineage>
        <taxon>Eukaryota</taxon>
        <taxon>Discoba</taxon>
        <taxon>Heterolobosea</taxon>
        <taxon>Tetramitia</taxon>
        <taxon>Eutetramitia</taxon>
        <taxon>Vahlkampfiidae</taxon>
        <taxon>Naegleria</taxon>
    </lineage>
</organism>
<evidence type="ECO:0000256" key="4">
    <source>
        <dbReference type="ARBA" id="ARBA00022692"/>
    </source>
</evidence>
<dbReference type="InterPro" id="IPR050391">
    <property type="entry name" value="Mito_Metabolite_Transporter"/>
</dbReference>
<keyword evidence="11" id="KW-1185">Reference proteome</keyword>
<dbReference type="InterPro" id="IPR023395">
    <property type="entry name" value="MCP_dom_sf"/>
</dbReference>
<protein>
    <submittedName>
        <fullName evidence="10">Predicted protein</fullName>
    </submittedName>
</protein>
<comment type="subcellular location">
    <subcellularLocation>
        <location evidence="1">Membrane</location>
        <topology evidence="1">Multi-pass membrane protein</topology>
    </subcellularLocation>
</comment>
<accession>D2VJK0</accession>
<feature type="repeat" description="Solcar" evidence="8">
    <location>
        <begin position="163"/>
        <end position="261"/>
    </location>
</feature>
<evidence type="ECO:0000256" key="5">
    <source>
        <dbReference type="ARBA" id="ARBA00022737"/>
    </source>
</evidence>
<dbReference type="Proteomes" id="UP000006671">
    <property type="component" value="Unassembled WGS sequence"/>
</dbReference>
<dbReference type="eggNOG" id="KOG0759">
    <property type="taxonomic scope" value="Eukaryota"/>
</dbReference>
<gene>
    <name evidence="10" type="ORF">NAEGRDRAFT_69066</name>
</gene>
<keyword evidence="4 8" id="KW-0812">Transmembrane</keyword>
<reference evidence="10 11" key="1">
    <citation type="journal article" date="2010" name="Cell">
        <title>The genome of Naegleria gruberi illuminates early eukaryotic versatility.</title>
        <authorList>
            <person name="Fritz-Laylin L.K."/>
            <person name="Prochnik S.E."/>
            <person name="Ginger M.L."/>
            <person name="Dacks J.B."/>
            <person name="Carpenter M.L."/>
            <person name="Field M.C."/>
            <person name="Kuo A."/>
            <person name="Paredez A."/>
            <person name="Chapman J."/>
            <person name="Pham J."/>
            <person name="Shu S."/>
            <person name="Neupane R."/>
            <person name="Cipriano M."/>
            <person name="Mancuso J."/>
            <person name="Tu H."/>
            <person name="Salamov A."/>
            <person name="Lindquist E."/>
            <person name="Shapiro H."/>
            <person name="Lucas S."/>
            <person name="Grigoriev I.V."/>
            <person name="Cande W.Z."/>
            <person name="Fulton C."/>
            <person name="Rokhsar D.S."/>
            <person name="Dawson S.C."/>
        </authorList>
    </citation>
    <scope>NUCLEOTIDE SEQUENCE [LARGE SCALE GENOMIC DNA]</scope>
    <source>
        <strain evidence="10 11">NEG-M</strain>
    </source>
</reference>
<dbReference type="PROSITE" id="PS50920">
    <property type="entry name" value="SOLCAR"/>
    <property type="match status" value="2"/>
</dbReference>
<name>D2VJK0_NAEGR</name>
<evidence type="ECO:0000256" key="8">
    <source>
        <dbReference type="PROSITE-ProRule" id="PRU00282"/>
    </source>
</evidence>
<dbReference type="InterPro" id="IPR018108">
    <property type="entry name" value="MCP_transmembrane"/>
</dbReference>
<dbReference type="OrthoDB" id="756301at2759"/>
<sequence>MLQVASDIVKKEGGVHKLWTIGLGVSFTRSLLYSSFRIGLYDPIKDSLAMLNDGNTKQLSLGMKAFAGLISGAVGSALMNPLDVVKIRFQSSGITGSASTVKNKNTVDALWKIARDEGFTALYKGSIVTMVRASVLTAAQLSSYDHSKYLLLKSNLFGHTFSDNHVTHLWSALISSLCTAVTISPVDVIKTKYMNDAKLKTISPTGEVLKGGKYNGIIDCVVKSVKTEGYRVLFRGFLPSYARLCPHFLLSLPLYEQFRKLFGVPPV</sequence>